<proteinExistence type="predicted"/>
<dbReference type="PANTHER" id="PTHR23329">
    <property type="entry name" value="TUFTELIN-INTERACTING PROTEIN 11-RELATED"/>
    <property type="match status" value="1"/>
</dbReference>
<dbReference type="Proteomes" id="UP000002899">
    <property type="component" value="Chromosome III"/>
</dbReference>
<sequence>MDYHNGTFASSESENDISSDDQDLDDSPNSFSHKFHSDFVDNDNKPSFGRAYDTDMMDSTDNTKQFTKKSTRSNHHASTDQTNRTVMPFNPKAYGKGFNILAKMGYKGGGLGKDGSGRIEPIIVTSSKGKQVDIIDNNTSSADNSGIIGKNLTVKFIGQDETSASTTERWSSDSNYVTADMSDSIAKCENFINNISRGKVVKLESSRTKGAIGTLVNTLIAQAQHDLVRAMNNRRDEQQKIDSKSDLSIDLRDKLNRKNSKLDDLKSLLTNFNTSAALHVEDDGQEIMASYLSSSMAKIKAHDIICSPHVVDNLRNQFIKMLYHTDTKDMISFDIKKRLYESHVVKALVQFFKEWDVEQVEQGLDIYTKWNDFKSLSTLPIQVITARIIDWLNSSNSADILPPHLIIHPWLPYLNDTELLYTCLIKLFYRLVNIRQDLAVPLIDKWHFLKSDSVGDSFKELIGYIRGKFKSQIATININFDMKNFLSLVDCLFKSQMYTIDVMATDLSSLVSKYAKVVEMWIRDGEIERVAESYQFWSDALSPILDHSLIKPHFFSILNAMNDSTDDLIPNDVGYVEESKSVNQTNLFVQHNVQQITVSSSISRGKIVNLFDYLSNVAMKKGIDLRPKLGRIHDGKQVYTFGRVLIIVERLLIYAMVDKVWKPVNIPQLLKLAS</sequence>
<dbReference type="PANTHER" id="PTHR23329:SF1">
    <property type="entry name" value="TUFTELIN-INTERACTING PROTEIN 11"/>
    <property type="match status" value="1"/>
</dbReference>
<reference evidence="3 4" key="1">
    <citation type="journal article" date="2012" name="Nucleic Acids Res.">
        <title>Sequencing of the smallest Apicomplexan genome from the human pathogen Babesia microti.</title>
        <authorList>
            <person name="Cornillot E."/>
            <person name="Hadj-Kaddour K."/>
            <person name="Dassouli A."/>
            <person name="Noel B."/>
            <person name="Ranwez V."/>
            <person name="Vacherie B."/>
            <person name="Augagneur Y."/>
            <person name="Bres V."/>
            <person name="Duclos A."/>
            <person name="Randazzo S."/>
            <person name="Carcy B."/>
            <person name="Debierre-Grockiego F."/>
            <person name="Delbecq S."/>
            <person name="Moubri-Menage K."/>
            <person name="Shams-Eldin H."/>
            <person name="Usmani-Brown S."/>
            <person name="Bringaud F."/>
            <person name="Wincker P."/>
            <person name="Vivares C.P."/>
            <person name="Schwarz R.T."/>
            <person name="Schetters T.P."/>
            <person name="Krause P.J."/>
            <person name="Gorenflot A."/>
            <person name="Berry V."/>
            <person name="Barbe V."/>
            <person name="Ben Mamoun C."/>
        </authorList>
    </citation>
    <scope>NUCLEOTIDE SEQUENCE [LARGE SCALE GENOMIC DNA]</scope>
    <source>
        <strain evidence="3 4">RI</strain>
    </source>
</reference>
<dbReference type="GO" id="GO:0071008">
    <property type="term" value="C:U2-type post-mRNA release spliceosomal complex"/>
    <property type="evidence" value="ECO:0007669"/>
    <property type="project" value="TreeGrafter"/>
</dbReference>
<dbReference type="GeneID" id="24424839"/>
<reference evidence="3 4" key="3">
    <citation type="journal article" date="2016" name="Sci. Rep.">
        <title>Genome-wide diversity and gene expression profiling of Babesia microti isolates identify polymorphic genes that mediate host-pathogen interactions.</title>
        <authorList>
            <person name="Silva J.C."/>
            <person name="Cornillot E."/>
            <person name="McCracken C."/>
            <person name="Usmani-Brown S."/>
            <person name="Dwivedi A."/>
            <person name="Ifeonu O.O."/>
            <person name="Crabtree J."/>
            <person name="Gotia H.T."/>
            <person name="Virji A.Z."/>
            <person name="Reynes C."/>
            <person name="Colinge J."/>
            <person name="Kumar V."/>
            <person name="Lawres L."/>
            <person name="Pazzi J.E."/>
            <person name="Pablo J.V."/>
            <person name="Hung C."/>
            <person name="Brancato J."/>
            <person name="Kumari P."/>
            <person name="Orvis J."/>
            <person name="Tretina K."/>
            <person name="Chibucos M."/>
            <person name="Ott S."/>
            <person name="Sadzewicz L."/>
            <person name="Sengamalay N."/>
            <person name="Shetty A.C."/>
            <person name="Su Q."/>
            <person name="Tallon L."/>
            <person name="Fraser C.M."/>
            <person name="Frutos R."/>
            <person name="Molina D.M."/>
            <person name="Krause P.J."/>
            <person name="Ben Mamoun C."/>
        </authorList>
    </citation>
    <scope>NUCLEOTIDE SEQUENCE [LARGE SCALE GENOMIC DNA]</scope>
    <source>
        <strain evidence="3 4">RI</strain>
    </source>
</reference>
<dbReference type="Pfam" id="PF01585">
    <property type="entry name" value="G-patch"/>
    <property type="match status" value="1"/>
</dbReference>
<dbReference type="InterPro" id="IPR045211">
    <property type="entry name" value="TFP11/STIP/Ntr1"/>
</dbReference>
<accession>A0A0K3AM29</accession>
<gene>
    <name evidence="3" type="ORF">BMR1_03g01025</name>
</gene>
<dbReference type="VEuPathDB" id="PiroplasmaDB:BMR1_03g01025"/>
<feature type="domain" description="G-patch" evidence="2">
    <location>
        <begin position="93"/>
        <end position="122"/>
    </location>
</feature>
<reference evidence="3 4" key="2">
    <citation type="journal article" date="2013" name="PLoS ONE">
        <title>Whole genome mapping and re-organization of the nuclear and mitochondrial genomes of Babesia microti isolates.</title>
        <authorList>
            <person name="Cornillot E."/>
            <person name="Dassouli A."/>
            <person name="Garg A."/>
            <person name="Pachikara N."/>
            <person name="Randazzo S."/>
            <person name="Depoix D."/>
            <person name="Carcy B."/>
            <person name="Delbecq S."/>
            <person name="Frutos R."/>
            <person name="Silva J.C."/>
            <person name="Sutton R."/>
            <person name="Krause P.J."/>
            <person name="Mamoun C.B."/>
        </authorList>
    </citation>
    <scope>NUCLEOTIDE SEQUENCE [LARGE SCALE GENOMIC DNA]</scope>
    <source>
        <strain evidence="3 4">RI</strain>
    </source>
</reference>
<feature type="compositionally biased region" description="Basic and acidic residues" evidence="1">
    <location>
        <begin position="35"/>
        <end position="44"/>
    </location>
</feature>
<keyword evidence="4" id="KW-1185">Reference proteome</keyword>
<feature type="compositionally biased region" description="Basic residues" evidence="1">
    <location>
        <begin position="66"/>
        <end position="75"/>
    </location>
</feature>
<evidence type="ECO:0000259" key="2">
    <source>
        <dbReference type="PROSITE" id="PS50174"/>
    </source>
</evidence>
<dbReference type="SMART" id="SM00443">
    <property type="entry name" value="G_patch"/>
    <property type="match status" value="1"/>
</dbReference>
<evidence type="ECO:0000313" key="3">
    <source>
        <dbReference type="EMBL" id="CTQ40804.1"/>
    </source>
</evidence>
<dbReference type="KEGG" id="bmic:BMR1_03g01025"/>
<dbReference type="GO" id="GO:0000390">
    <property type="term" value="P:spliceosomal complex disassembly"/>
    <property type="evidence" value="ECO:0007669"/>
    <property type="project" value="InterPro"/>
</dbReference>
<feature type="compositionally biased region" description="Acidic residues" evidence="1">
    <location>
        <begin position="13"/>
        <end position="26"/>
    </location>
</feature>
<feature type="region of interest" description="Disordered" evidence="1">
    <location>
        <begin position="1"/>
        <end position="88"/>
    </location>
</feature>
<dbReference type="PROSITE" id="PS50174">
    <property type="entry name" value="G_PATCH"/>
    <property type="match status" value="1"/>
</dbReference>
<organism evidence="3 4">
    <name type="scientific">Babesia microti (strain RI)</name>
    <dbReference type="NCBI Taxonomy" id="1133968"/>
    <lineage>
        <taxon>Eukaryota</taxon>
        <taxon>Sar</taxon>
        <taxon>Alveolata</taxon>
        <taxon>Apicomplexa</taxon>
        <taxon>Aconoidasida</taxon>
        <taxon>Piroplasmida</taxon>
        <taxon>Babesiidae</taxon>
        <taxon>Babesia</taxon>
    </lineage>
</organism>
<dbReference type="InterPro" id="IPR000467">
    <property type="entry name" value="G_patch_dom"/>
</dbReference>
<dbReference type="EMBL" id="LN871598">
    <property type="protein sequence ID" value="CTQ40804.1"/>
    <property type="molecule type" value="Genomic_DNA"/>
</dbReference>
<dbReference type="RefSeq" id="XP_012648815.1">
    <property type="nucleotide sequence ID" value="XM_012793361.1"/>
</dbReference>
<dbReference type="AlphaFoldDB" id="A0A0K3AM29"/>
<dbReference type="GO" id="GO:0003676">
    <property type="term" value="F:nucleic acid binding"/>
    <property type="evidence" value="ECO:0007669"/>
    <property type="project" value="InterPro"/>
</dbReference>
<name>A0A0K3AM29_BABMR</name>
<dbReference type="OrthoDB" id="4822at2759"/>
<evidence type="ECO:0000313" key="4">
    <source>
        <dbReference type="Proteomes" id="UP000002899"/>
    </source>
</evidence>
<evidence type="ECO:0000256" key="1">
    <source>
        <dbReference type="SAM" id="MobiDB-lite"/>
    </source>
</evidence>
<protein>
    <recommendedName>
        <fullName evidence="2">G-patch domain-containing protein</fullName>
    </recommendedName>
</protein>